<dbReference type="InterPro" id="IPR001881">
    <property type="entry name" value="EGF-like_Ca-bd_dom"/>
</dbReference>
<dbReference type="PROSITE" id="PS01187">
    <property type="entry name" value="EGF_CA"/>
    <property type="match status" value="3"/>
</dbReference>
<dbReference type="InterPro" id="IPR011641">
    <property type="entry name" value="Tyr-kin_ephrin_A/B_rcpt-like"/>
</dbReference>
<dbReference type="InterPro" id="IPR009030">
    <property type="entry name" value="Growth_fac_rcpt_cys_sf"/>
</dbReference>
<dbReference type="PROSITE" id="PS50835">
    <property type="entry name" value="IG_LIKE"/>
    <property type="match status" value="1"/>
</dbReference>
<dbReference type="InterPro" id="IPR007110">
    <property type="entry name" value="Ig-like_dom"/>
</dbReference>
<dbReference type="InterPro" id="IPR003598">
    <property type="entry name" value="Ig_sub2"/>
</dbReference>
<keyword evidence="1 9" id="KW-0245">EGF-like domain</keyword>
<evidence type="ECO:0000256" key="6">
    <source>
        <dbReference type="ARBA" id="ARBA00023157"/>
    </source>
</evidence>
<dbReference type="SMART" id="SM01411">
    <property type="entry name" value="Ephrin_rec_like"/>
    <property type="match status" value="1"/>
</dbReference>
<dbReference type="FunFam" id="2.10.25.10:FF:000240">
    <property type="entry name" value="Vitamin K-dependent protein S"/>
    <property type="match status" value="1"/>
</dbReference>
<dbReference type="Pfam" id="PF13895">
    <property type="entry name" value="Ig_2"/>
    <property type="match status" value="1"/>
</dbReference>
<dbReference type="CDD" id="cd00096">
    <property type="entry name" value="Ig"/>
    <property type="match status" value="1"/>
</dbReference>
<evidence type="ECO:0000313" key="17">
    <source>
        <dbReference type="Proteomes" id="UP000596742"/>
    </source>
</evidence>
<dbReference type="InterPro" id="IPR001609">
    <property type="entry name" value="Myosin_head_motor_dom-like"/>
</dbReference>
<dbReference type="InterPro" id="IPR051567">
    <property type="entry name" value="Unconventional_Myosin_ATPase"/>
</dbReference>
<dbReference type="PROSITE" id="PS01186">
    <property type="entry name" value="EGF_2"/>
    <property type="match status" value="5"/>
</dbReference>
<dbReference type="Pfam" id="PF12661">
    <property type="entry name" value="hEGF"/>
    <property type="match status" value="1"/>
</dbReference>
<dbReference type="SUPFAM" id="SSF52540">
    <property type="entry name" value="P-loop containing nucleoside triphosphate hydrolases"/>
    <property type="match status" value="1"/>
</dbReference>
<dbReference type="SMART" id="SM00408">
    <property type="entry name" value="IGc2"/>
    <property type="match status" value="1"/>
</dbReference>
<dbReference type="Pfam" id="PF00063">
    <property type="entry name" value="Myosin_head"/>
    <property type="match status" value="1"/>
</dbReference>
<keyword evidence="12" id="KW-0812">Transmembrane</keyword>
<dbReference type="InterPro" id="IPR013783">
    <property type="entry name" value="Ig-like_fold"/>
</dbReference>
<dbReference type="InterPro" id="IPR000742">
    <property type="entry name" value="EGF"/>
</dbReference>
<dbReference type="Gene3D" id="1.20.120.720">
    <property type="entry name" value="Myosin VI head, motor domain, U50 subdomain"/>
    <property type="match status" value="1"/>
</dbReference>
<keyword evidence="12" id="KW-0472">Membrane</keyword>
<dbReference type="PROSITE" id="PS50026">
    <property type="entry name" value="EGF_3"/>
    <property type="match status" value="3"/>
</dbReference>
<evidence type="ECO:0000256" key="12">
    <source>
        <dbReference type="SAM" id="Phobius"/>
    </source>
</evidence>
<gene>
    <name evidence="16" type="ORF">MGAL_10B085626</name>
</gene>
<reference evidence="16" key="1">
    <citation type="submission" date="2018-11" db="EMBL/GenBank/DDBJ databases">
        <authorList>
            <person name="Alioto T."/>
            <person name="Alioto T."/>
        </authorList>
    </citation>
    <scope>NUCLEOTIDE SEQUENCE</scope>
</reference>
<dbReference type="Pfam" id="PF14670">
    <property type="entry name" value="FXa_inhibition"/>
    <property type="match status" value="2"/>
</dbReference>
<evidence type="ECO:0000256" key="9">
    <source>
        <dbReference type="PROSITE-ProRule" id="PRU00076"/>
    </source>
</evidence>
<keyword evidence="10" id="KW-0009">Actin-binding</keyword>
<evidence type="ECO:0000256" key="7">
    <source>
        <dbReference type="ARBA" id="ARBA00023175"/>
    </source>
</evidence>
<comment type="caution">
    <text evidence="16">The sequence shown here is derived from an EMBL/GenBank/DDBJ whole genome shotgun (WGS) entry which is preliminary data.</text>
</comment>
<dbReference type="SUPFAM" id="SSF57184">
    <property type="entry name" value="Growth factor receptor domain"/>
    <property type="match status" value="2"/>
</dbReference>
<dbReference type="GO" id="GO:0005509">
    <property type="term" value="F:calcium ion binding"/>
    <property type="evidence" value="ECO:0007669"/>
    <property type="project" value="InterPro"/>
</dbReference>
<feature type="transmembrane region" description="Helical" evidence="12">
    <location>
        <begin position="2099"/>
        <end position="2124"/>
    </location>
</feature>
<evidence type="ECO:0000256" key="3">
    <source>
        <dbReference type="ARBA" id="ARBA00022741"/>
    </source>
</evidence>
<dbReference type="Pfam" id="PF07645">
    <property type="entry name" value="EGF_CA"/>
    <property type="match status" value="2"/>
</dbReference>
<feature type="domain" description="EGF-like" evidence="13">
    <location>
        <begin position="365"/>
        <end position="399"/>
    </location>
</feature>
<keyword evidence="4 10" id="KW-0067">ATP-binding</keyword>
<comment type="similarity">
    <text evidence="10">Belongs to the TRAFAC class myosin-kinesin ATPase superfamily. Myosin family.</text>
</comment>
<feature type="disulfide bond" evidence="9">
    <location>
        <begin position="508"/>
        <end position="517"/>
    </location>
</feature>
<sequence length="2159" mass="241410">MEVAEQNGGDPERGVEDMINLSLLDEEVILKNIKARYERELIYTFTGSILVSVNPYKMFNIYGLDMVKKYEGRALGNLPPHLFAIGSTSYSKMMKDLENQVIVISGESGSGKTEATKLVMQYLAAVNKNGNNLITEQILEANPLLESFGNAKTIRNDNSSRFGKYIEVFFKSGSMVGARTSEYLLEKSRIVTQAPDERNYHVFYEILAGMTEDERKKYGLQTANKYFYLNQGGNCDISGRNDVENYRVLTGAFHVLNFEGNEKETIYKILASVLHFGNIFFKRVHDSSHDTVLLGNDAEIKWISHLLQLSEDWLKQALTSKVTETRGDRVVSPFNIDQALDSRDAIAKALYSRLFTYLVEKINLITSICNGSTTCQNGGTCTTPNYCTCIPGFASPNCEDIDECSLQNGGCDQNCANTHGSFECSCDRGYLLQNDNKTCIDKNECIFSNGGCSQICVNDYESHHCECSPGFKLEDDGQSCSDEDNCIGVNCLNGGSCIDNTGSYSCKCPAGFEDHHCGKDVNECLFVNGGCEDICVNDIGSYHCNCSGGTILAENGYACEGNGTNDENNGQTIFEIHKIARRLLPKGCAILEIASCDGSGSTKNLILSSTSSWYKLHSNSNIFFTFGVVFLESGDLALPVSVSGVEVISMNSNFELKYGLLKYKEHHGIPLANNRTTNCFYFETTPKDVRHLFNAFLPTLFDSMTSALPNWVQFTNNETGAFSVTDLKTDLFTGSEMDTLTECKGAPLIKNNKYSLFRFGTNMAISIFENEITIPDSISGQKFCLIIDICQDNGGTAFFIVPSESADFLQKFEFFELLNQEYGVKFRPVGIGLSLSKQINVQDRRTHVEVWNGDNLIQYPVFKFANVWLQSYVDYKLEEGIFSLDITGSTQILLSTPSLQTLLTGIFVDEWAGLIEFKDFSATPSLKFELFKQEIVIQLKDIVTASLDVYFSVGGQNERQWCGTTANPEGIFVSFMINANPFKDVPLLKSWGFNANARMHAFVSTDTENNSTVNNKINIFNDIVDLAALLARFRVKITDSILEAGQDMTDAVLVSLDELKVLLLSFNRMLTNVEQSGNMKYAVETIEKIWKTFKEDLKKKGQDILDQLEYNQSSFARKISQLIKNEQSLIGHNIDSIISKTRNQVFTLVSKHSGFGMKFSVDFTLMKLGFGQLDVEMVYSVDRLSQCSKFKKVYELLKGEPSVKFIGRITTRRKLGFFVTQEKGGYISLACSITGNKFIGQIGAHVAVLGMKASGEIIISENTMTIQFDGSVWDAFYARIVMVTPLGKDWYDLSFSVTGELLAKQGETDFGGSYMDGLRRMAKNIGEEANKRLNFAKDKLTDAQNSLSSAQDTISDAQNEVRKGNVAFDLAVKSMDNAKEKLEAAKGPFEKALEVLKKAQKNVDTICKIRACPGICVPGLYLATCGGGWFKYPCFKWSNCLFRIPDALCHLANIACNAVRVIAYVALEAAKIFVRIPMLALDAAKALVSVAQFVVDKSRVTLLLAEGVLELAKVGLEVVKGALEVAKIGLETIKFILGAALHVFDLIIRYGVQSLIDVKKCRFDLELSTSDKAIFDVSCQIKAFNLNWHTFRFEYDFRHPLVSMFRIAKSTVATLLEMVGDILGKRKKRDISFQTMANIHHILQLHKRDTKNKSDNPQFEAEYTNSTSHVFTDDLNLHSNSKSQNRIEYFRVSCTSFTRFHAFLLEATDTLVSLTNESTSVLDDIHQIKISLENSEILDISKQNVTLESLGINPEYALREFNITQEELQESVNNTLNNTTDDPYMTEITESSQFAADVLSRQMTDAESISVIKHWTFGMQNYSQENFEELECIGLEDCMLFSLSQLYDIFADVSVQGVEESREIISSLEEQILDIIQNTTRSVQDSYRLSSQIVENLYKLNESNIYCSRAPEITDQIKDQRVFTGSSVYMVCNVTGNPNPLIRWYHNDVFLPEHNKEKITLYNVSAEHEGLYKCEAENVVTSVLSKPAAVFVIECHSGTFYNETTNECLPCEYGYYQPHHNRRNCLQCNTGYFTLERESQWQSDCKDIDECQTTQSLCEHKCINTNGTYVCSCSSGFSLNSDGKTCTVVDSNGVLAVKVVAGVVTGLAIIIAVLIVVIKFKLYLKFRTSRSKKQILTDNQLSEHNQMYEVSTGAKNGKQ</sequence>
<dbReference type="GO" id="GO:0005524">
    <property type="term" value="F:ATP binding"/>
    <property type="evidence" value="ECO:0007669"/>
    <property type="project" value="UniProtKB-UniRule"/>
</dbReference>
<dbReference type="SMART" id="SM00181">
    <property type="entry name" value="EGF"/>
    <property type="match status" value="6"/>
</dbReference>
<dbReference type="Gene3D" id="1.20.120.330">
    <property type="entry name" value="Nucleotidyltransferases domain 2"/>
    <property type="match status" value="1"/>
</dbReference>
<dbReference type="InterPro" id="IPR013032">
    <property type="entry name" value="EGF-like_CS"/>
</dbReference>
<dbReference type="PANTHER" id="PTHR22692:SF26">
    <property type="entry name" value="SH3 DOMAIN-CONTAINING PROTEIN"/>
    <property type="match status" value="1"/>
</dbReference>
<keyword evidence="5 10" id="KW-0518">Myosin</keyword>
<dbReference type="PROSITE" id="PS51456">
    <property type="entry name" value="MYOSIN_MOTOR"/>
    <property type="match status" value="1"/>
</dbReference>
<evidence type="ECO:0000256" key="4">
    <source>
        <dbReference type="ARBA" id="ARBA00022840"/>
    </source>
</evidence>
<feature type="coiled-coil region" evidence="11">
    <location>
        <begin position="1326"/>
        <end position="1360"/>
    </location>
</feature>
<proteinExistence type="inferred from homology"/>
<keyword evidence="17" id="KW-1185">Reference proteome</keyword>
<organism evidence="16 17">
    <name type="scientific">Mytilus galloprovincialis</name>
    <name type="common">Mediterranean mussel</name>
    <dbReference type="NCBI Taxonomy" id="29158"/>
    <lineage>
        <taxon>Eukaryota</taxon>
        <taxon>Metazoa</taxon>
        <taxon>Spiralia</taxon>
        <taxon>Lophotrochozoa</taxon>
        <taxon>Mollusca</taxon>
        <taxon>Bivalvia</taxon>
        <taxon>Autobranchia</taxon>
        <taxon>Pteriomorphia</taxon>
        <taxon>Mytilida</taxon>
        <taxon>Mytiloidea</taxon>
        <taxon>Mytilidae</taxon>
        <taxon>Mytilinae</taxon>
        <taxon>Mytilus</taxon>
    </lineage>
</organism>
<dbReference type="GO" id="GO:0003774">
    <property type="term" value="F:cytoskeletal motor activity"/>
    <property type="evidence" value="ECO:0007669"/>
    <property type="project" value="UniProtKB-UniRule"/>
</dbReference>
<protein>
    <submittedName>
        <fullName evidence="16">Uncharacterized protein</fullName>
    </submittedName>
</protein>
<dbReference type="SMART" id="SM00179">
    <property type="entry name" value="EGF_CA"/>
    <property type="match status" value="5"/>
</dbReference>
<dbReference type="SUPFAM" id="SSF48726">
    <property type="entry name" value="Immunoglobulin"/>
    <property type="match status" value="1"/>
</dbReference>
<evidence type="ECO:0000256" key="8">
    <source>
        <dbReference type="ARBA" id="ARBA00023180"/>
    </source>
</evidence>
<dbReference type="SMART" id="SM00242">
    <property type="entry name" value="MYSc"/>
    <property type="match status" value="1"/>
</dbReference>
<keyword evidence="6 9" id="KW-1015">Disulfide bond</keyword>
<feature type="domain" description="Myosin motor" evidence="15">
    <location>
        <begin position="13"/>
        <end position="363"/>
    </location>
</feature>
<dbReference type="Gene3D" id="2.10.25.10">
    <property type="entry name" value="Laminin"/>
    <property type="match status" value="6"/>
</dbReference>
<dbReference type="SUPFAM" id="SSF57196">
    <property type="entry name" value="EGF/Laminin"/>
    <property type="match status" value="1"/>
</dbReference>
<keyword evidence="2" id="KW-0677">Repeat</keyword>
<feature type="domain" description="EGF-like" evidence="13">
    <location>
        <begin position="2047"/>
        <end position="2087"/>
    </location>
</feature>
<dbReference type="SMART" id="SM00409">
    <property type="entry name" value="IG"/>
    <property type="match status" value="1"/>
</dbReference>
<dbReference type="Proteomes" id="UP000596742">
    <property type="component" value="Unassembled WGS sequence"/>
</dbReference>
<accession>A0A8B6GBM6</accession>
<dbReference type="InterPro" id="IPR036961">
    <property type="entry name" value="Kinesin_motor_dom_sf"/>
</dbReference>
<evidence type="ECO:0000256" key="11">
    <source>
        <dbReference type="SAM" id="Coils"/>
    </source>
</evidence>
<comment type="caution">
    <text evidence="9">Lacks conserved residue(s) required for the propagation of feature annotation.</text>
</comment>
<evidence type="ECO:0000256" key="1">
    <source>
        <dbReference type="ARBA" id="ARBA00022536"/>
    </source>
</evidence>
<dbReference type="Pfam" id="PF07699">
    <property type="entry name" value="Ephrin_rec_like"/>
    <property type="match status" value="1"/>
</dbReference>
<dbReference type="OrthoDB" id="10045365at2759"/>
<evidence type="ECO:0000256" key="10">
    <source>
        <dbReference type="PROSITE-ProRule" id="PRU00782"/>
    </source>
</evidence>
<evidence type="ECO:0000259" key="15">
    <source>
        <dbReference type="PROSITE" id="PS51456"/>
    </source>
</evidence>
<dbReference type="InterPro" id="IPR027417">
    <property type="entry name" value="P-loop_NTPase"/>
</dbReference>
<evidence type="ECO:0000259" key="14">
    <source>
        <dbReference type="PROSITE" id="PS50835"/>
    </source>
</evidence>
<evidence type="ECO:0000256" key="2">
    <source>
        <dbReference type="ARBA" id="ARBA00022737"/>
    </source>
</evidence>
<dbReference type="PANTHER" id="PTHR22692">
    <property type="entry name" value="MYOSIN VII, XV"/>
    <property type="match status" value="1"/>
</dbReference>
<dbReference type="CDD" id="cd00054">
    <property type="entry name" value="EGF_CA"/>
    <property type="match status" value="6"/>
</dbReference>
<evidence type="ECO:0000313" key="16">
    <source>
        <dbReference type="EMBL" id="VDI61538.1"/>
    </source>
</evidence>
<dbReference type="InterPro" id="IPR018097">
    <property type="entry name" value="EGF_Ca-bd_CS"/>
</dbReference>
<dbReference type="Gene3D" id="3.40.850.10">
    <property type="entry name" value="Kinesin motor domain"/>
    <property type="match status" value="1"/>
</dbReference>
<dbReference type="GO" id="GO:0016459">
    <property type="term" value="C:myosin complex"/>
    <property type="evidence" value="ECO:0007669"/>
    <property type="project" value="UniProtKB-KW"/>
</dbReference>
<keyword evidence="3 10" id="KW-0547">Nucleotide-binding</keyword>
<dbReference type="FunFam" id="2.10.25.10:FF:000010">
    <property type="entry name" value="Pro-epidermal growth factor"/>
    <property type="match status" value="1"/>
</dbReference>
<evidence type="ECO:0000256" key="5">
    <source>
        <dbReference type="ARBA" id="ARBA00023123"/>
    </source>
</evidence>
<keyword evidence="8" id="KW-0325">Glycoprotein</keyword>
<dbReference type="GO" id="GO:0003779">
    <property type="term" value="F:actin binding"/>
    <property type="evidence" value="ECO:0007669"/>
    <property type="project" value="UniProtKB-KW"/>
</dbReference>
<dbReference type="PRINTS" id="PR00193">
    <property type="entry name" value="MYOSINHEAVY"/>
</dbReference>
<evidence type="ECO:0000259" key="13">
    <source>
        <dbReference type="PROSITE" id="PS50026"/>
    </source>
</evidence>
<dbReference type="Gene3D" id="2.60.40.10">
    <property type="entry name" value="Immunoglobulins"/>
    <property type="match status" value="1"/>
</dbReference>
<feature type="domain" description="EGF-like" evidence="13">
    <location>
        <begin position="482"/>
        <end position="518"/>
    </location>
</feature>
<dbReference type="InterPro" id="IPR049883">
    <property type="entry name" value="NOTCH1_EGF-like"/>
</dbReference>
<dbReference type="InterPro" id="IPR000152">
    <property type="entry name" value="EGF-type_Asp/Asn_hydroxyl_site"/>
</dbReference>
<keyword evidence="7 10" id="KW-0505">Motor protein</keyword>
<dbReference type="InterPro" id="IPR036179">
    <property type="entry name" value="Ig-like_dom_sf"/>
</dbReference>
<keyword evidence="11" id="KW-0175">Coiled coil</keyword>
<dbReference type="PROSITE" id="PS00010">
    <property type="entry name" value="ASX_HYDROXYL"/>
    <property type="match status" value="2"/>
</dbReference>
<name>A0A8B6GBM6_MYTGA</name>
<keyword evidence="12" id="KW-1133">Transmembrane helix</keyword>
<feature type="domain" description="Ig-like" evidence="14">
    <location>
        <begin position="1911"/>
        <end position="1985"/>
    </location>
</feature>
<feature type="binding site" evidence="10">
    <location>
        <begin position="106"/>
        <end position="113"/>
    </location>
    <ligand>
        <name>ATP</name>
        <dbReference type="ChEBI" id="CHEBI:30616"/>
    </ligand>
</feature>
<dbReference type="EMBL" id="UYJE01008154">
    <property type="protein sequence ID" value="VDI61538.1"/>
    <property type="molecule type" value="Genomic_DNA"/>
</dbReference>
<dbReference type="InterPro" id="IPR003599">
    <property type="entry name" value="Ig_sub"/>
</dbReference>
<feature type="disulfide bond" evidence="9">
    <location>
        <begin position="389"/>
        <end position="398"/>
    </location>
</feature>